<keyword evidence="2" id="KW-1185">Reference proteome</keyword>
<name>A0A4Y2FY29_ARAVE</name>
<proteinExistence type="predicted"/>
<sequence>MFDQCKAGLLRSDCFTPFRAHRKGLQWLLGTLQGFAGDSPALFGHQRGLSGAIRISEGSHQGCSALVSISEESQRGSTAQLLDIAQDNFHYLGLRSLMLTSDIVQDHNWPALLDAFFIRQKTAANLSSSQFHITQLQRFKFSVQIKKNLLLTSKKTVKSFRFNQKKKSSFPPANTVILNSSESRKILANNANFE</sequence>
<reference evidence="1 2" key="1">
    <citation type="journal article" date="2019" name="Sci. Rep.">
        <title>Orb-weaving spider Araneus ventricosus genome elucidates the spidroin gene catalogue.</title>
        <authorList>
            <person name="Kono N."/>
            <person name="Nakamura H."/>
            <person name="Ohtoshi R."/>
            <person name="Moran D.A.P."/>
            <person name="Shinohara A."/>
            <person name="Yoshida Y."/>
            <person name="Fujiwara M."/>
            <person name="Mori M."/>
            <person name="Tomita M."/>
            <person name="Arakawa K."/>
        </authorList>
    </citation>
    <scope>NUCLEOTIDE SEQUENCE [LARGE SCALE GENOMIC DNA]</scope>
</reference>
<protein>
    <submittedName>
        <fullName evidence="1">Uncharacterized protein</fullName>
    </submittedName>
</protein>
<dbReference type="AlphaFoldDB" id="A0A4Y2FY29"/>
<evidence type="ECO:0000313" key="2">
    <source>
        <dbReference type="Proteomes" id="UP000499080"/>
    </source>
</evidence>
<dbReference type="Proteomes" id="UP000499080">
    <property type="component" value="Unassembled WGS sequence"/>
</dbReference>
<comment type="caution">
    <text evidence="1">The sequence shown here is derived from an EMBL/GenBank/DDBJ whole genome shotgun (WGS) entry which is preliminary data.</text>
</comment>
<organism evidence="1 2">
    <name type="scientific">Araneus ventricosus</name>
    <name type="common">Orbweaver spider</name>
    <name type="synonym">Epeira ventricosa</name>
    <dbReference type="NCBI Taxonomy" id="182803"/>
    <lineage>
        <taxon>Eukaryota</taxon>
        <taxon>Metazoa</taxon>
        <taxon>Ecdysozoa</taxon>
        <taxon>Arthropoda</taxon>
        <taxon>Chelicerata</taxon>
        <taxon>Arachnida</taxon>
        <taxon>Araneae</taxon>
        <taxon>Araneomorphae</taxon>
        <taxon>Entelegynae</taxon>
        <taxon>Araneoidea</taxon>
        <taxon>Araneidae</taxon>
        <taxon>Araneus</taxon>
    </lineage>
</organism>
<evidence type="ECO:0000313" key="1">
    <source>
        <dbReference type="EMBL" id="GBM46243.1"/>
    </source>
</evidence>
<accession>A0A4Y2FY29</accession>
<gene>
    <name evidence="1" type="ORF">AVEN_224809_1</name>
</gene>
<dbReference type="EMBL" id="BGPR01001128">
    <property type="protein sequence ID" value="GBM46243.1"/>
    <property type="molecule type" value="Genomic_DNA"/>
</dbReference>